<name>A0ABD2P3S8_9CUCU</name>
<proteinExistence type="predicted"/>
<evidence type="ECO:0000313" key="2">
    <source>
        <dbReference type="Proteomes" id="UP001516400"/>
    </source>
</evidence>
<evidence type="ECO:0000313" key="1">
    <source>
        <dbReference type="EMBL" id="KAL3285245.1"/>
    </source>
</evidence>
<dbReference type="EMBL" id="JABFTP020000165">
    <property type="protein sequence ID" value="KAL3285245.1"/>
    <property type="molecule type" value="Genomic_DNA"/>
</dbReference>
<comment type="caution">
    <text evidence="1">The sequence shown here is derived from an EMBL/GenBank/DDBJ whole genome shotgun (WGS) entry which is preliminary data.</text>
</comment>
<protein>
    <submittedName>
        <fullName evidence="1">Uncharacterized protein</fullName>
    </submittedName>
</protein>
<dbReference type="Proteomes" id="UP001516400">
    <property type="component" value="Unassembled WGS sequence"/>
</dbReference>
<sequence length="180" mass="21491">MALLNIGEDPWLLEHETCEKLYRDIMEQLTLRQRQPRTSDKFSQLSATIRLRLKQYNNEIEQLHQKLGYGVQLTAAESERRNRQVEILRSKGLQMQKCFDDQLTDKNTEERKALVGASSPYFDDVSFERQTADEIRRNQQKMLGDQEQGLENLSQIISRQKILLKQYQMKWIYIMTFWMI</sequence>
<keyword evidence="2" id="KW-1185">Reference proteome</keyword>
<accession>A0ABD2P3S8</accession>
<dbReference type="AlphaFoldDB" id="A0ABD2P3S8"/>
<reference evidence="1 2" key="1">
    <citation type="journal article" date="2021" name="BMC Biol.">
        <title>Horizontally acquired antibacterial genes associated with adaptive radiation of ladybird beetles.</title>
        <authorList>
            <person name="Li H.S."/>
            <person name="Tang X.F."/>
            <person name="Huang Y.H."/>
            <person name="Xu Z.Y."/>
            <person name="Chen M.L."/>
            <person name="Du X.Y."/>
            <person name="Qiu B.Y."/>
            <person name="Chen P.T."/>
            <person name="Zhang W."/>
            <person name="Slipinski A."/>
            <person name="Escalona H.E."/>
            <person name="Waterhouse R.M."/>
            <person name="Zwick A."/>
            <person name="Pang H."/>
        </authorList>
    </citation>
    <scope>NUCLEOTIDE SEQUENCE [LARGE SCALE GENOMIC DNA]</scope>
    <source>
        <strain evidence="1">SYSU2018</strain>
    </source>
</reference>
<gene>
    <name evidence="1" type="ORF">HHI36_019355</name>
</gene>
<organism evidence="1 2">
    <name type="scientific">Cryptolaemus montrouzieri</name>
    <dbReference type="NCBI Taxonomy" id="559131"/>
    <lineage>
        <taxon>Eukaryota</taxon>
        <taxon>Metazoa</taxon>
        <taxon>Ecdysozoa</taxon>
        <taxon>Arthropoda</taxon>
        <taxon>Hexapoda</taxon>
        <taxon>Insecta</taxon>
        <taxon>Pterygota</taxon>
        <taxon>Neoptera</taxon>
        <taxon>Endopterygota</taxon>
        <taxon>Coleoptera</taxon>
        <taxon>Polyphaga</taxon>
        <taxon>Cucujiformia</taxon>
        <taxon>Coccinelloidea</taxon>
        <taxon>Coccinellidae</taxon>
        <taxon>Scymninae</taxon>
        <taxon>Scymnini</taxon>
        <taxon>Cryptolaemus</taxon>
    </lineage>
</organism>